<dbReference type="AlphaFoldDB" id="A0A3M9NEF9"/>
<gene>
    <name evidence="1" type="ORF">EFY79_10875</name>
</gene>
<dbReference type="OrthoDB" id="630606at2"/>
<reference evidence="1 2" key="1">
    <citation type="submission" date="2018-11" db="EMBL/GenBank/DDBJ databases">
        <title>Draft genome sequence of Ferruginibacter sp. BO-59.</title>
        <authorList>
            <person name="Im W.T."/>
        </authorList>
    </citation>
    <scope>NUCLEOTIDE SEQUENCE [LARGE SCALE GENOMIC DNA]</scope>
    <source>
        <strain evidence="1 2">BO-59</strain>
    </source>
</reference>
<keyword evidence="2" id="KW-1185">Reference proteome</keyword>
<evidence type="ECO:0000313" key="2">
    <source>
        <dbReference type="Proteomes" id="UP000267223"/>
    </source>
</evidence>
<evidence type="ECO:0000313" key="1">
    <source>
        <dbReference type="EMBL" id="RNI36182.1"/>
    </source>
</evidence>
<name>A0A3M9NEF9_9BACT</name>
<dbReference type="EMBL" id="RJJR01000008">
    <property type="protein sequence ID" value="RNI36182.1"/>
    <property type="molecule type" value="Genomic_DNA"/>
</dbReference>
<accession>A0A3M9NEF9</accession>
<dbReference type="RefSeq" id="WP_123120735.1">
    <property type="nucleotide sequence ID" value="NZ_RJJR01000008.1"/>
</dbReference>
<sequence length="507" mass="56398">MERRFDMSDFEQSLKDHADQFRMVPSKRVWNGIYNNLHPGSKWPSITIAILFLFTLITISKLNNSPTQFRNVEDNPANSDAKNIIIAQADKPQQPTISQKAITGSQISENSENISADLAEKTGKPEHKMAVVMPSLVESLAIEKIVEKNTGGQSPVGIVNATVKENQAVSKENIENTEAVASLSVASEEAIPGEALSQSDELRNSLYTQYIKNNDFIENGFLLPDFSDEAITIPGDILQSLILNNKTHGIPAENNFATNKAINPLKKGRKNNKPEWTFYITPTISTASFGNKSVDPSVTNSSQVTLSNRGAFKLLRNSRFGIETGTEMTVKIDKNLKFVTGFNLGYSGYKILSNLVHPTFTTLMLRDNNGGTYSKNFLTHYGNGQSPGHVTLNNYKIQASIPLGVQFNVWGNEKIKIDLTSLLEPSVVIKDDAYLVSSDGRYYVNDPSLVRKTNLDGHFGSYITFIGKKVKWHLGPDFRYQLFSSYKNIYPAKEHLIDYGIRIGLSR</sequence>
<evidence type="ECO:0008006" key="3">
    <source>
        <dbReference type="Google" id="ProtNLM"/>
    </source>
</evidence>
<protein>
    <recommendedName>
        <fullName evidence="3">Outer membrane protein beta-barrel domain-containing protein</fullName>
    </recommendedName>
</protein>
<organism evidence="1 2">
    <name type="scientific">Hanamia caeni</name>
    <dbReference type="NCBI Taxonomy" id="2294116"/>
    <lineage>
        <taxon>Bacteria</taxon>
        <taxon>Pseudomonadati</taxon>
        <taxon>Bacteroidota</taxon>
        <taxon>Chitinophagia</taxon>
        <taxon>Chitinophagales</taxon>
        <taxon>Chitinophagaceae</taxon>
        <taxon>Hanamia</taxon>
    </lineage>
</organism>
<dbReference type="Proteomes" id="UP000267223">
    <property type="component" value="Unassembled WGS sequence"/>
</dbReference>
<proteinExistence type="predicted"/>
<comment type="caution">
    <text evidence="1">The sequence shown here is derived from an EMBL/GenBank/DDBJ whole genome shotgun (WGS) entry which is preliminary data.</text>
</comment>